<dbReference type="Proteomes" id="UP001386955">
    <property type="component" value="Unassembled WGS sequence"/>
</dbReference>
<dbReference type="AlphaFoldDB" id="A0AAN9SBR6"/>
<dbReference type="SMART" id="SM00220">
    <property type="entry name" value="S_TKc"/>
    <property type="match status" value="1"/>
</dbReference>
<evidence type="ECO:0000313" key="10">
    <source>
        <dbReference type="Proteomes" id="UP001386955"/>
    </source>
</evidence>
<dbReference type="Gene3D" id="3.30.200.20">
    <property type="entry name" value="Phosphorylase Kinase, domain 1"/>
    <property type="match status" value="1"/>
</dbReference>
<dbReference type="Pfam" id="PF07714">
    <property type="entry name" value="PK_Tyr_Ser-Thr"/>
    <property type="match status" value="1"/>
</dbReference>
<dbReference type="InterPro" id="IPR001245">
    <property type="entry name" value="Ser-Thr/Tyr_kinase_cat_dom"/>
</dbReference>
<organism evidence="9 10">
    <name type="scientific">Psophocarpus tetragonolobus</name>
    <name type="common">Winged bean</name>
    <name type="synonym">Dolichos tetragonolobus</name>
    <dbReference type="NCBI Taxonomy" id="3891"/>
    <lineage>
        <taxon>Eukaryota</taxon>
        <taxon>Viridiplantae</taxon>
        <taxon>Streptophyta</taxon>
        <taxon>Embryophyta</taxon>
        <taxon>Tracheophyta</taxon>
        <taxon>Spermatophyta</taxon>
        <taxon>Magnoliopsida</taxon>
        <taxon>eudicotyledons</taxon>
        <taxon>Gunneridae</taxon>
        <taxon>Pentapetalae</taxon>
        <taxon>rosids</taxon>
        <taxon>fabids</taxon>
        <taxon>Fabales</taxon>
        <taxon>Fabaceae</taxon>
        <taxon>Papilionoideae</taxon>
        <taxon>50 kb inversion clade</taxon>
        <taxon>NPAAA clade</taxon>
        <taxon>indigoferoid/millettioid clade</taxon>
        <taxon>Phaseoleae</taxon>
        <taxon>Psophocarpus</taxon>
    </lineage>
</organism>
<evidence type="ECO:0000256" key="6">
    <source>
        <dbReference type="PROSITE-ProRule" id="PRU10141"/>
    </source>
</evidence>
<feature type="domain" description="Protein kinase" evidence="8">
    <location>
        <begin position="191"/>
        <end position="463"/>
    </location>
</feature>
<dbReference type="SUPFAM" id="SSF56112">
    <property type="entry name" value="Protein kinase-like (PK-like)"/>
    <property type="match status" value="1"/>
</dbReference>
<evidence type="ECO:0000259" key="8">
    <source>
        <dbReference type="PROSITE" id="PS50011"/>
    </source>
</evidence>
<keyword evidence="3 6" id="KW-0547">Nucleotide-binding</keyword>
<feature type="binding site" evidence="6">
    <location>
        <position position="220"/>
    </location>
    <ligand>
        <name>ATP</name>
        <dbReference type="ChEBI" id="CHEBI:30616"/>
    </ligand>
</feature>
<dbReference type="PROSITE" id="PS50011">
    <property type="entry name" value="PROTEIN_KINASE_DOM"/>
    <property type="match status" value="1"/>
</dbReference>
<dbReference type="PROSITE" id="PS00107">
    <property type="entry name" value="PROTEIN_KINASE_ATP"/>
    <property type="match status" value="1"/>
</dbReference>
<sequence length="480" mass="51566">MDGVRSIEMMSDMTVDAEISFICAVQCALSSGTASNFAASSPFVSVVDNAIRSGTASYFETSHVHGFASTVDNAMKSGTESNFPVHGFASAVNNAIKSETTASNFGTSHVHGFASTVDNGMKSGTESNFPVHGFASVVNNAIRSGTTYPLHDFASTEGTSIVSAAEMLQLVSNVPPRLFTLTEIKAATNNFSRHNVIGAGSFGVVYRGKLVDGRMVAIKKGRARSKRMSPVKSDLDILSHFLPHKHLVGVVGYCREENNTLMFEYMENGSLYGHLHDKSNVEKGSSVLNSWKMRIKIALDVSRGIQHLHNHSTVPYVHGDIKSSNILLDATWTARVSDFVSLTKASGTTEYIDPEYYDLNVLTAKSDVYGFGVVLLELLTGKKAILVYGEDGSPSLSLVEVVVPALLGQDLVKILDPKVGAPDVGEALAVELVAYTAIHCVSLEGKSRLTMAHIVLNLEHALAISNSNSDSISRMIRSEK</sequence>
<dbReference type="PROSITE" id="PS00108">
    <property type="entry name" value="PROTEIN_KINASE_ST"/>
    <property type="match status" value="1"/>
</dbReference>
<evidence type="ECO:0000256" key="7">
    <source>
        <dbReference type="RuleBase" id="RU000304"/>
    </source>
</evidence>
<evidence type="ECO:0000256" key="4">
    <source>
        <dbReference type="ARBA" id="ARBA00022777"/>
    </source>
</evidence>
<keyword evidence="1 7" id="KW-0723">Serine/threonine-protein kinase</keyword>
<dbReference type="GO" id="GO:0004674">
    <property type="term" value="F:protein serine/threonine kinase activity"/>
    <property type="evidence" value="ECO:0007669"/>
    <property type="project" value="UniProtKB-KW"/>
</dbReference>
<dbReference type="Gene3D" id="1.10.510.10">
    <property type="entry name" value="Transferase(Phosphotransferase) domain 1"/>
    <property type="match status" value="1"/>
</dbReference>
<evidence type="ECO:0000256" key="2">
    <source>
        <dbReference type="ARBA" id="ARBA00022679"/>
    </source>
</evidence>
<comment type="caution">
    <text evidence="9">The sequence shown here is derived from an EMBL/GenBank/DDBJ whole genome shotgun (WGS) entry which is preliminary data.</text>
</comment>
<evidence type="ECO:0000256" key="5">
    <source>
        <dbReference type="ARBA" id="ARBA00022840"/>
    </source>
</evidence>
<evidence type="ECO:0000313" key="9">
    <source>
        <dbReference type="EMBL" id="KAK7392716.1"/>
    </source>
</evidence>
<keyword evidence="2" id="KW-0808">Transferase</keyword>
<dbReference type="GO" id="GO:0005524">
    <property type="term" value="F:ATP binding"/>
    <property type="evidence" value="ECO:0007669"/>
    <property type="project" value="UniProtKB-UniRule"/>
</dbReference>
<accession>A0AAN9SBR6</accession>
<dbReference type="EMBL" id="JAYMYS010000005">
    <property type="protein sequence ID" value="KAK7392716.1"/>
    <property type="molecule type" value="Genomic_DNA"/>
</dbReference>
<keyword evidence="4" id="KW-0418">Kinase</keyword>
<dbReference type="InterPro" id="IPR011009">
    <property type="entry name" value="Kinase-like_dom_sf"/>
</dbReference>
<dbReference type="InterPro" id="IPR000719">
    <property type="entry name" value="Prot_kinase_dom"/>
</dbReference>
<comment type="similarity">
    <text evidence="7">Belongs to the protein kinase superfamily.</text>
</comment>
<keyword evidence="10" id="KW-1185">Reference proteome</keyword>
<evidence type="ECO:0000256" key="3">
    <source>
        <dbReference type="ARBA" id="ARBA00022741"/>
    </source>
</evidence>
<name>A0AAN9SBR6_PSOTE</name>
<gene>
    <name evidence="9" type="ORF">VNO78_21162</name>
</gene>
<protein>
    <recommendedName>
        <fullName evidence="8">Protein kinase domain-containing protein</fullName>
    </recommendedName>
</protein>
<reference evidence="9 10" key="1">
    <citation type="submission" date="2024-01" db="EMBL/GenBank/DDBJ databases">
        <title>The genomes of 5 underutilized Papilionoideae crops provide insights into root nodulation and disease resistanc.</title>
        <authorList>
            <person name="Jiang F."/>
        </authorList>
    </citation>
    <scope>NUCLEOTIDE SEQUENCE [LARGE SCALE GENOMIC DNA]</scope>
    <source>
        <strain evidence="9">DUOXIRENSHENG_FW03</strain>
        <tissue evidence="9">Leaves</tissue>
    </source>
</reference>
<dbReference type="PANTHER" id="PTHR46146:SF14">
    <property type="entry name" value="SERINE_THREONINE-KINASE CCR4-LIKE PROTEIN"/>
    <property type="match status" value="1"/>
</dbReference>
<dbReference type="InterPro" id="IPR017441">
    <property type="entry name" value="Protein_kinase_ATP_BS"/>
</dbReference>
<keyword evidence="5 6" id="KW-0067">ATP-binding</keyword>
<dbReference type="InterPro" id="IPR008271">
    <property type="entry name" value="Ser/Thr_kinase_AS"/>
</dbReference>
<evidence type="ECO:0000256" key="1">
    <source>
        <dbReference type="ARBA" id="ARBA00022527"/>
    </source>
</evidence>
<dbReference type="PANTHER" id="PTHR46146">
    <property type="entry name" value="SERINE/THREONINE-PROTEIN KINASE-LIKE PROTEIN CCR4"/>
    <property type="match status" value="1"/>
</dbReference>
<proteinExistence type="inferred from homology"/>